<reference evidence="3 4" key="1">
    <citation type="submission" date="2020-04" db="EMBL/GenBank/DDBJ databases">
        <title>Perkinsus chesapeaki whole genome sequence.</title>
        <authorList>
            <person name="Bogema D.R."/>
        </authorList>
    </citation>
    <scope>NUCLEOTIDE SEQUENCE [LARGE SCALE GENOMIC DNA]</scope>
    <source>
        <strain evidence="3">ATCC PRA-425</strain>
    </source>
</reference>
<dbReference type="Proteomes" id="UP000591131">
    <property type="component" value="Unassembled WGS sequence"/>
</dbReference>
<dbReference type="OrthoDB" id="447761at2759"/>
<evidence type="ECO:0000313" key="4">
    <source>
        <dbReference type="Proteomes" id="UP000591131"/>
    </source>
</evidence>
<dbReference type="EMBL" id="JAAPAO010000072">
    <property type="protein sequence ID" value="KAF4673972.1"/>
    <property type="molecule type" value="Genomic_DNA"/>
</dbReference>
<sequence length="254" mass="27872">MLSLKSVITLPDHTSVLACFDGEQEIILRVAASVSAVEFVKDFEVSDILRLREAIGITGAEQTSEEMRKAAENFATEMLLPALADSEGCSIECDASDSDIALVHYFYTITNLGRISGRLDLRKTQRQGELIAALATEINRLKNDIDKMKADMKDLEATGVYMRNVLPYLVDNIYTSIGLLLSTPVLVYSVPATVLSFSSSSGIPLSPSTPTPSSRPPSKRRHHMSVVNPNRRLSSSRKRTKGLEFSDDDDDDGD</sequence>
<accession>A0A7J6MQX5</accession>
<name>A0A7J6MQX5_PERCH</name>
<comment type="caution">
    <text evidence="3">The sequence shown here is derived from an EMBL/GenBank/DDBJ whole genome shotgun (WGS) entry which is preliminary data.</text>
</comment>
<protein>
    <submittedName>
        <fullName evidence="3">Uncharacterized protein</fullName>
    </submittedName>
</protein>
<feature type="compositionally biased region" description="Acidic residues" evidence="2">
    <location>
        <begin position="245"/>
        <end position="254"/>
    </location>
</feature>
<gene>
    <name evidence="3" type="ORF">FOL47_009890</name>
</gene>
<keyword evidence="1" id="KW-0175">Coiled coil</keyword>
<dbReference type="AlphaFoldDB" id="A0A7J6MQX5"/>
<organism evidence="3 4">
    <name type="scientific">Perkinsus chesapeaki</name>
    <name type="common">Clam parasite</name>
    <name type="synonym">Perkinsus andrewsi</name>
    <dbReference type="NCBI Taxonomy" id="330153"/>
    <lineage>
        <taxon>Eukaryota</taxon>
        <taxon>Sar</taxon>
        <taxon>Alveolata</taxon>
        <taxon>Perkinsozoa</taxon>
        <taxon>Perkinsea</taxon>
        <taxon>Perkinsida</taxon>
        <taxon>Perkinsidae</taxon>
        <taxon>Perkinsus</taxon>
    </lineage>
</organism>
<keyword evidence="4" id="KW-1185">Reference proteome</keyword>
<evidence type="ECO:0000256" key="1">
    <source>
        <dbReference type="SAM" id="Coils"/>
    </source>
</evidence>
<evidence type="ECO:0000256" key="2">
    <source>
        <dbReference type="SAM" id="MobiDB-lite"/>
    </source>
</evidence>
<feature type="coiled-coil region" evidence="1">
    <location>
        <begin position="131"/>
        <end position="158"/>
    </location>
</feature>
<proteinExistence type="predicted"/>
<evidence type="ECO:0000313" key="3">
    <source>
        <dbReference type="EMBL" id="KAF4673972.1"/>
    </source>
</evidence>
<feature type="region of interest" description="Disordered" evidence="2">
    <location>
        <begin position="199"/>
        <end position="254"/>
    </location>
</feature>